<dbReference type="AlphaFoldDB" id="A0A938YDN0"/>
<dbReference type="Proteomes" id="UP000663792">
    <property type="component" value="Unassembled WGS sequence"/>
</dbReference>
<evidence type="ECO:0000256" key="5">
    <source>
        <dbReference type="ARBA" id="ARBA00023163"/>
    </source>
</evidence>
<evidence type="ECO:0000256" key="4">
    <source>
        <dbReference type="ARBA" id="ARBA00023125"/>
    </source>
</evidence>
<dbReference type="SUPFAM" id="SSF88946">
    <property type="entry name" value="Sigma2 domain of RNA polymerase sigma factors"/>
    <property type="match status" value="1"/>
</dbReference>
<gene>
    <name evidence="8" type="ORF">JL106_11455</name>
</gene>
<dbReference type="PANTHER" id="PTHR43133:SF52">
    <property type="entry name" value="ECF RNA POLYMERASE SIGMA FACTOR SIGL"/>
    <property type="match status" value="1"/>
</dbReference>
<keyword evidence="9" id="KW-1185">Reference proteome</keyword>
<keyword evidence="5" id="KW-0804">Transcription</keyword>
<dbReference type="InterPro" id="IPR007630">
    <property type="entry name" value="RNA_pol_sigma70_r4"/>
</dbReference>
<dbReference type="InterPro" id="IPR007627">
    <property type="entry name" value="RNA_pol_sigma70_r2"/>
</dbReference>
<dbReference type="EMBL" id="JAERWK010000015">
    <property type="protein sequence ID" value="MBM9467899.1"/>
    <property type="molecule type" value="Genomic_DNA"/>
</dbReference>
<keyword evidence="2" id="KW-0805">Transcription regulation</keyword>
<comment type="caution">
    <text evidence="8">The sequence shown here is derived from an EMBL/GenBank/DDBJ whole genome shotgun (WGS) entry which is preliminary data.</text>
</comment>
<proteinExistence type="inferred from homology"/>
<evidence type="ECO:0000256" key="3">
    <source>
        <dbReference type="ARBA" id="ARBA00023082"/>
    </source>
</evidence>
<dbReference type="Pfam" id="PF04542">
    <property type="entry name" value="Sigma70_r2"/>
    <property type="match status" value="1"/>
</dbReference>
<evidence type="ECO:0000313" key="9">
    <source>
        <dbReference type="Proteomes" id="UP000663792"/>
    </source>
</evidence>
<dbReference type="SUPFAM" id="SSF88659">
    <property type="entry name" value="Sigma3 and sigma4 domains of RNA polymerase sigma factors"/>
    <property type="match status" value="1"/>
</dbReference>
<dbReference type="PANTHER" id="PTHR43133">
    <property type="entry name" value="RNA POLYMERASE ECF-TYPE SIGMA FACTO"/>
    <property type="match status" value="1"/>
</dbReference>
<evidence type="ECO:0000259" key="6">
    <source>
        <dbReference type="Pfam" id="PF04542"/>
    </source>
</evidence>
<comment type="similarity">
    <text evidence="1">Belongs to the sigma-70 factor family. ECF subfamily.</text>
</comment>
<dbReference type="InterPro" id="IPR036388">
    <property type="entry name" value="WH-like_DNA-bd_sf"/>
</dbReference>
<dbReference type="InterPro" id="IPR013325">
    <property type="entry name" value="RNA_pol_sigma_r2"/>
</dbReference>
<sequence length="187" mass="20544">MPALTRRRAARSAGLGDEAAVKAAYAAHGAELYRFALRALDDPGAAQDAVQETFLRAWRSADRFDPELASLRVWLFAIVRNVVVDQTRRRSAGSWAKVPTGGDDEVVAALAPVPDDTAIMVDRWVVAEALGRISVDHRYVIVETYLRGRSYEELAAERGVPVGTLRSRSFYALKALRVAMDEMGVTL</sequence>
<name>A0A938YDN0_9ACTN</name>
<evidence type="ECO:0000259" key="7">
    <source>
        <dbReference type="Pfam" id="PF04545"/>
    </source>
</evidence>
<evidence type="ECO:0000313" key="8">
    <source>
        <dbReference type="EMBL" id="MBM9467899.1"/>
    </source>
</evidence>
<dbReference type="InterPro" id="IPR014284">
    <property type="entry name" value="RNA_pol_sigma-70_dom"/>
</dbReference>
<dbReference type="Pfam" id="PF04545">
    <property type="entry name" value="Sigma70_r4"/>
    <property type="match status" value="1"/>
</dbReference>
<feature type="domain" description="RNA polymerase sigma-70 region 2" evidence="6">
    <location>
        <begin position="25"/>
        <end position="91"/>
    </location>
</feature>
<keyword evidence="3" id="KW-0731">Sigma factor</keyword>
<evidence type="ECO:0000256" key="1">
    <source>
        <dbReference type="ARBA" id="ARBA00010641"/>
    </source>
</evidence>
<dbReference type="InterPro" id="IPR013324">
    <property type="entry name" value="RNA_pol_sigma_r3/r4-like"/>
</dbReference>
<organism evidence="8 9">
    <name type="scientific">Nakamurella leprariae</name>
    <dbReference type="NCBI Taxonomy" id="2803911"/>
    <lineage>
        <taxon>Bacteria</taxon>
        <taxon>Bacillati</taxon>
        <taxon>Actinomycetota</taxon>
        <taxon>Actinomycetes</taxon>
        <taxon>Nakamurellales</taxon>
        <taxon>Nakamurellaceae</taxon>
        <taxon>Nakamurella</taxon>
    </lineage>
</organism>
<dbReference type="Gene3D" id="1.10.1740.10">
    <property type="match status" value="1"/>
</dbReference>
<dbReference type="CDD" id="cd06171">
    <property type="entry name" value="Sigma70_r4"/>
    <property type="match status" value="1"/>
</dbReference>
<accession>A0A938YDN0</accession>
<feature type="domain" description="RNA polymerase sigma-70 region 4" evidence="7">
    <location>
        <begin position="129"/>
        <end position="177"/>
    </location>
</feature>
<dbReference type="GO" id="GO:0006352">
    <property type="term" value="P:DNA-templated transcription initiation"/>
    <property type="evidence" value="ECO:0007669"/>
    <property type="project" value="InterPro"/>
</dbReference>
<reference evidence="8" key="1">
    <citation type="submission" date="2021-01" db="EMBL/GenBank/DDBJ databases">
        <title>YIM 132084 draft genome.</title>
        <authorList>
            <person name="An D."/>
        </authorList>
    </citation>
    <scope>NUCLEOTIDE SEQUENCE</scope>
    <source>
        <strain evidence="8">YIM 132084</strain>
    </source>
</reference>
<dbReference type="GO" id="GO:0003677">
    <property type="term" value="F:DNA binding"/>
    <property type="evidence" value="ECO:0007669"/>
    <property type="project" value="UniProtKB-KW"/>
</dbReference>
<dbReference type="Gene3D" id="1.10.10.10">
    <property type="entry name" value="Winged helix-like DNA-binding domain superfamily/Winged helix DNA-binding domain"/>
    <property type="match status" value="1"/>
</dbReference>
<protein>
    <submittedName>
        <fullName evidence="8">Sigma-70 family RNA polymerase sigma factor</fullName>
    </submittedName>
</protein>
<dbReference type="NCBIfam" id="TIGR02937">
    <property type="entry name" value="sigma70-ECF"/>
    <property type="match status" value="1"/>
</dbReference>
<dbReference type="GO" id="GO:0016987">
    <property type="term" value="F:sigma factor activity"/>
    <property type="evidence" value="ECO:0007669"/>
    <property type="project" value="UniProtKB-KW"/>
</dbReference>
<dbReference type="RefSeq" id="WP_205260860.1">
    <property type="nucleotide sequence ID" value="NZ_JAERWK010000015.1"/>
</dbReference>
<keyword evidence="4" id="KW-0238">DNA-binding</keyword>
<dbReference type="InterPro" id="IPR039425">
    <property type="entry name" value="RNA_pol_sigma-70-like"/>
</dbReference>
<evidence type="ECO:0000256" key="2">
    <source>
        <dbReference type="ARBA" id="ARBA00023015"/>
    </source>
</evidence>